<organism evidence="2 3">
    <name type="scientific">Suillus placidus</name>
    <dbReference type="NCBI Taxonomy" id="48579"/>
    <lineage>
        <taxon>Eukaryota</taxon>
        <taxon>Fungi</taxon>
        <taxon>Dikarya</taxon>
        <taxon>Basidiomycota</taxon>
        <taxon>Agaricomycotina</taxon>
        <taxon>Agaricomycetes</taxon>
        <taxon>Agaricomycetidae</taxon>
        <taxon>Boletales</taxon>
        <taxon>Suillineae</taxon>
        <taxon>Suillaceae</taxon>
        <taxon>Suillus</taxon>
    </lineage>
</organism>
<accession>A0A9P7A7X6</accession>
<name>A0A9P7A7X6_9AGAM</name>
<dbReference type="Proteomes" id="UP000714275">
    <property type="component" value="Unassembled WGS sequence"/>
</dbReference>
<proteinExistence type="predicted"/>
<protein>
    <submittedName>
        <fullName evidence="2">Uncharacterized protein</fullName>
    </submittedName>
</protein>
<dbReference type="OrthoDB" id="339325at2759"/>
<comment type="caution">
    <text evidence="2">The sequence shown here is derived from an EMBL/GenBank/DDBJ whole genome shotgun (WGS) entry which is preliminary data.</text>
</comment>
<reference evidence="2" key="1">
    <citation type="journal article" date="2020" name="New Phytol.">
        <title>Comparative genomics reveals dynamic genome evolution in host specialist ectomycorrhizal fungi.</title>
        <authorList>
            <person name="Lofgren L.A."/>
            <person name="Nguyen N.H."/>
            <person name="Vilgalys R."/>
            <person name="Ruytinx J."/>
            <person name="Liao H.L."/>
            <person name="Branco S."/>
            <person name="Kuo A."/>
            <person name="LaButti K."/>
            <person name="Lipzen A."/>
            <person name="Andreopoulos W."/>
            <person name="Pangilinan J."/>
            <person name="Riley R."/>
            <person name="Hundley H."/>
            <person name="Na H."/>
            <person name="Barry K."/>
            <person name="Grigoriev I.V."/>
            <person name="Stajich J.E."/>
            <person name="Kennedy P.G."/>
        </authorList>
    </citation>
    <scope>NUCLEOTIDE SEQUENCE</scope>
    <source>
        <strain evidence="2">DOB743</strain>
    </source>
</reference>
<evidence type="ECO:0000313" key="3">
    <source>
        <dbReference type="Proteomes" id="UP000714275"/>
    </source>
</evidence>
<evidence type="ECO:0000313" key="2">
    <source>
        <dbReference type="EMBL" id="KAG1784042.1"/>
    </source>
</evidence>
<dbReference type="EMBL" id="JABBWD010000001">
    <property type="protein sequence ID" value="KAG1784042.1"/>
    <property type="molecule type" value="Genomic_DNA"/>
</dbReference>
<dbReference type="AlphaFoldDB" id="A0A9P7A7X6"/>
<feature type="compositionally biased region" description="Polar residues" evidence="1">
    <location>
        <begin position="1"/>
        <end position="15"/>
    </location>
</feature>
<feature type="region of interest" description="Disordered" evidence="1">
    <location>
        <begin position="1"/>
        <end position="120"/>
    </location>
</feature>
<gene>
    <name evidence="2" type="ORF">EV702DRAFT_30396</name>
</gene>
<sequence length="312" mass="34353">MPSYSMSEDTRSSTAPRPRRVLVLSNPDPGDSSSSDDERPQPYPHHHASNSSLNQHSIPTPPSRPQRPHPVTTNLPHHYPPSRSNPNLSSPSSQSSNAVESTPPPSTPGQTVPSDLSNSVITIDDGTVLVERTETAQPPTRFQKIADVLHFRNRRPSHRHLGSDVSLHSPSPSCPSPTVPPPAWVIMVTYDCHAYTAVDITNANSAAFIWERIFAEVRRLFSFHFNPDQVPLQLKVPHEDQCGQLSIYRTQIGKVAIGEPLSDDRLIRLVRDRGDSEGSLKFLVCPSQARVQDPPLPSSPVNQVFSAGECIF</sequence>
<feature type="compositionally biased region" description="Polar residues" evidence="1">
    <location>
        <begin position="108"/>
        <end position="120"/>
    </location>
</feature>
<keyword evidence="3" id="KW-1185">Reference proteome</keyword>
<feature type="compositionally biased region" description="Polar residues" evidence="1">
    <location>
        <begin position="49"/>
        <end position="58"/>
    </location>
</feature>
<evidence type="ECO:0000256" key="1">
    <source>
        <dbReference type="SAM" id="MobiDB-lite"/>
    </source>
</evidence>
<feature type="compositionally biased region" description="Low complexity" evidence="1">
    <location>
        <begin position="81"/>
        <end position="97"/>
    </location>
</feature>